<evidence type="ECO:0000313" key="2">
    <source>
        <dbReference type="EMBL" id="MBA2893122.1"/>
    </source>
</evidence>
<keyword evidence="2" id="KW-0418">Kinase</keyword>
<gene>
    <name evidence="2" type="ORF">HNR30_004476</name>
</gene>
<name>A0A7W0HRR7_9ACTN</name>
<dbReference type="PANTHER" id="PTHR21310:SF15">
    <property type="entry name" value="AMINOGLYCOSIDE PHOSPHOTRANSFERASE DOMAIN-CONTAINING PROTEIN"/>
    <property type="match status" value="1"/>
</dbReference>
<dbReference type="SUPFAM" id="SSF56112">
    <property type="entry name" value="Protein kinase-like (PK-like)"/>
    <property type="match status" value="1"/>
</dbReference>
<reference evidence="2 3" key="1">
    <citation type="submission" date="2020-07" db="EMBL/GenBank/DDBJ databases">
        <title>Genomic Encyclopedia of Type Strains, Phase IV (KMG-IV): sequencing the most valuable type-strain genomes for metagenomic binning, comparative biology and taxonomic classification.</title>
        <authorList>
            <person name="Goeker M."/>
        </authorList>
    </citation>
    <scope>NUCLEOTIDE SEQUENCE [LARGE SCALE GENOMIC DNA]</scope>
    <source>
        <strain evidence="2 3">DSM 45533</strain>
    </source>
</reference>
<dbReference type="GO" id="GO:0016301">
    <property type="term" value="F:kinase activity"/>
    <property type="evidence" value="ECO:0007669"/>
    <property type="project" value="UniProtKB-KW"/>
</dbReference>
<dbReference type="Pfam" id="PF01636">
    <property type="entry name" value="APH"/>
    <property type="match status" value="1"/>
</dbReference>
<dbReference type="InterPro" id="IPR051678">
    <property type="entry name" value="AGP_Transferase"/>
</dbReference>
<protein>
    <submittedName>
        <fullName evidence="2">Aminoglycoside phosphotransferase (APT) family kinase protein</fullName>
    </submittedName>
</protein>
<dbReference type="Gene3D" id="3.90.1200.10">
    <property type="match status" value="1"/>
</dbReference>
<accession>A0A7W0HRR7</accession>
<proteinExistence type="predicted"/>
<feature type="domain" description="Aminoglycoside phosphotransferase" evidence="1">
    <location>
        <begin position="25"/>
        <end position="248"/>
    </location>
</feature>
<organism evidence="2 3">
    <name type="scientific">Nonomuraea soli</name>
    <dbReference type="NCBI Taxonomy" id="1032476"/>
    <lineage>
        <taxon>Bacteria</taxon>
        <taxon>Bacillati</taxon>
        <taxon>Actinomycetota</taxon>
        <taxon>Actinomycetes</taxon>
        <taxon>Streptosporangiales</taxon>
        <taxon>Streptosporangiaceae</taxon>
        <taxon>Nonomuraea</taxon>
    </lineage>
</organism>
<dbReference type="InterPro" id="IPR011009">
    <property type="entry name" value="Kinase-like_dom_sf"/>
</dbReference>
<keyword evidence="3" id="KW-1185">Reference proteome</keyword>
<evidence type="ECO:0000313" key="3">
    <source>
        <dbReference type="Proteomes" id="UP000530928"/>
    </source>
</evidence>
<dbReference type="PANTHER" id="PTHR21310">
    <property type="entry name" value="AMINOGLYCOSIDE PHOSPHOTRANSFERASE-RELATED-RELATED"/>
    <property type="match status" value="1"/>
</dbReference>
<sequence length="283" mass="30244">METWSDDRVREAVAARLPHHRAGSITRLGEGEDNVAFELDGELIVRFSKDPDPESRAARIDAEARLLHAVARISPVPVPEPLFADPGLGCLGYRRLPGTPLLGLPVPDPSAARLGTTVGELLAALHAGRMVSLVELDVQPGAAWLEEAAETYAAVAGQVPAAYRPRIEAFLAAPPPHDGYEPVFSHNDLGIEHVLVDPATLAVTGVIDWSDAALCDPAYDFGLLYRDLGPVALDSALRAYGEADGIRERAVFHARCSVLEDLAYGVAAYVDKSVAAFAWLFPG</sequence>
<keyword evidence="2" id="KW-0808">Transferase</keyword>
<dbReference type="InterPro" id="IPR002575">
    <property type="entry name" value="Aminoglycoside_PTrfase"/>
</dbReference>
<dbReference type="RefSeq" id="WP_181611817.1">
    <property type="nucleotide sequence ID" value="NZ_BAABAM010000003.1"/>
</dbReference>
<dbReference type="Proteomes" id="UP000530928">
    <property type="component" value="Unassembled WGS sequence"/>
</dbReference>
<comment type="caution">
    <text evidence="2">The sequence shown here is derived from an EMBL/GenBank/DDBJ whole genome shotgun (WGS) entry which is preliminary data.</text>
</comment>
<evidence type="ECO:0000259" key="1">
    <source>
        <dbReference type="Pfam" id="PF01636"/>
    </source>
</evidence>
<dbReference type="Gene3D" id="3.30.200.20">
    <property type="entry name" value="Phosphorylase Kinase, domain 1"/>
    <property type="match status" value="1"/>
</dbReference>
<dbReference type="EMBL" id="JACDUR010000004">
    <property type="protein sequence ID" value="MBA2893122.1"/>
    <property type="molecule type" value="Genomic_DNA"/>
</dbReference>
<dbReference type="AlphaFoldDB" id="A0A7W0HRR7"/>